<feature type="compositionally biased region" description="Polar residues" evidence="7">
    <location>
        <begin position="464"/>
        <end position="473"/>
    </location>
</feature>
<name>A0A9P4QLM5_9PLEO</name>
<feature type="domain" description="TLC" evidence="9">
    <location>
        <begin position="153"/>
        <end position="397"/>
    </location>
</feature>
<dbReference type="GO" id="GO:0046513">
    <property type="term" value="P:ceramide biosynthetic process"/>
    <property type="evidence" value="ECO:0007669"/>
    <property type="project" value="InterPro"/>
</dbReference>
<evidence type="ECO:0000313" key="11">
    <source>
        <dbReference type="Proteomes" id="UP000799444"/>
    </source>
</evidence>
<dbReference type="GO" id="GO:0016020">
    <property type="term" value="C:membrane"/>
    <property type="evidence" value="ECO:0007669"/>
    <property type="project" value="UniProtKB-SubCell"/>
</dbReference>
<keyword evidence="11" id="KW-1185">Reference proteome</keyword>
<feature type="transmembrane region" description="Helical" evidence="8">
    <location>
        <begin position="158"/>
        <end position="177"/>
    </location>
</feature>
<evidence type="ECO:0000256" key="7">
    <source>
        <dbReference type="SAM" id="MobiDB-lite"/>
    </source>
</evidence>
<dbReference type="PANTHER" id="PTHR12560:SF0">
    <property type="entry name" value="LD18904P"/>
    <property type="match status" value="1"/>
</dbReference>
<keyword evidence="4 8" id="KW-1133">Transmembrane helix</keyword>
<feature type="transmembrane region" description="Helical" evidence="8">
    <location>
        <begin position="228"/>
        <end position="249"/>
    </location>
</feature>
<evidence type="ECO:0000256" key="1">
    <source>
        <dbReference type="ARBA" id="ARBA00004141"/>
    </source>
</evidence>
<reference evidence="10" key="1">
    <citation type="journal article" date="2020" name="Stud. Mycol.">
        <title>101 Dothideomycetes genomes: a test case for predicting lifestyles and emergence of pathogens.</title>
        <authorList>
            <person name="Haridas S."/>
            <person name="Albert R."/>
            <person name="Binder M."/>
            <person name="Bloem J."/>
            <person name="Labutti K."/>
            <person name="Salamov A."/>
            <person name="Andreopoulos B."/>
            <person name="Baker S."/>
            <person name="Barry K."/>
            <person name="Bills G."/>
            <person name="Bluhm B."/>
            <person name="Cannon C."/>
            <person name="Castanera R."/>
            <person name="Culley D."/>
            <person name="Daum C."/>
            <person name="Ezra D."/>
            <person name="Gonzalez J."/>
            <person name="Henrissat B."/>
            <person name="Kuo A."/>
            <person name="Liang C."/>
            <person name="Lipzen A."/>
            <person name="Lutzoni F."/>
            <person name="Magnuson J."/>
            <person name="Mondo S."/>
            <person name="Nolan M."/>
            <person name="Ohm R."/>
            <person name="Pangilinan J."/>
            <person name="Park H.-J."/>
            <person name="Ramirez L."/>
            <person name="Alfaro M."/>
            <person name="Sun H."/>
            <person name="Tritt A."/>
            <person name="Yoshinaga Y."/>
            <person name="Zwiers L.-H."/>
            <person name="Turgeon B."/>
            <person name="Goodwin S."/>
            <person name="Spatafora J."/>
            <person name="Crous P."/>
            <person name="Grigoriev I."/>
        </authorList>
    </citation>
    <scope>NUCLEOTIDE SEQUENCE</scope>
    <source>
        <strain evidence="10">CBS 125425</strain>
    </source>
</reference>
<comment type="similarity">
    <text evidence="2">Belongs to the sphingosine N-acyltransferase family.</text>
</comment>
<dbReference type="AlphaFoldDB" id="A0A9P4QLM5"/>
<evidence type="ECO:0000256" key="8">
    <source>
        <dbReference type="SAM" id="Phobius"/>
    </source>
</evidence>
<dbReference type="InterPro" id="IPR016439">
    <property type="entry name" value="Lag1/Lac1-like"/>
</dbReference>
<dbReference type="PANTHER" id="PTHR12560">
    <property type="entry name" value="LONGEVITY ASSURANCE FACTOR 1 LAG1"/>
    <property type="match status" value="1"/>
</dbReference>
<feature type="region of interest" description="Disordered" evidence="7">
    <location>
        <begin position="407"/>
        <end position="430"/>
    </location>
</feature>
<feature type="region of interest" description="Disordered" evidence="7">
    <location>
        <begin position="444"/>
        <end position="494"/>
    </location>
</feature>
<dbReference type="OrthoDB" id="537032at2759"/>
<evidence type="ECO:0000313" key="10">
    <source>
        <dbReference type="EMBL" id="KAF2728769.1"/>
    </source>
</evidence>
<organism evidence="10 11">
    <name type="scientific">Polyplosphaeria fusca</name>
    <dbReference type="NCBI Taxonomy" id="682080"/>
    <lineage>
        <taxon>Eukaryota</taxon>
        <taxon>Fungi</taxon>
        <taxon>Dikarya</taxon>
        <taxon>Ascomycota</taxon>
        <taxon>Pezizomycotina</taxon>
        <taxon>Dothideomycetes</taxon>
        <taxon>Pleosporomycetidae</taxon>
        <taxon>Pleosporales</taxon>
        <taxon>Tetraplosphaeriaceae</taxon>
        <taxon>Polyplosphaeria</taxon>
    </lineage>
</organism>
<sequence>MATASAPLPSANGSPLLADRNCAAGHIDSVFLRKSPTPTDPEAANPQTKPHEESLLASLCSFIEENQIGLSVNLIALLFLTHNFFPRARRRTSKFFHLSYYNPDSEQYGCGTDDLFFVALCVVVFTGLRVFAMDYVLEPLARLGGIGGGKALVRFKEQAWLAVYCACSWSLGMHLIYKSEHALDIHAVWNGWPFREIDALTKWYYLVQWGFWLQQIVVVNIEQKRKDYGMVLAHHGFTCALIFLSYGYYHTRVGTVILATMDLADILLPAAKILKYLGHSSACDAVFGVFMLSWVATRHVLFILVCWSVYAHAPIDIAPGCYLADGTMVPASSTEHYNALGGNEIWTNLVHAYTHRDGAVCSNPTIRFSFLGLLLAIQALCIVWFATIAAIAYDVLAGKGAVDARSEEGEESEIEEELKPSHANGSDKSSYDFAAPLEQEVGVESLTFPRKSSPGVKSYRRASNRTGGRSSGISIPGHGDRKELLGRIGCDKPS</sequence>
<feature type="transmembrane region" description="Helical" evidence="8">
    <location>
        <begin position="370"/>
        <end position="396"/>
    </location>
</feature>
<dbReference type="GO" id="GO:0050291">
    <property type="term" value="F:sphingosine N-acyltransferase activity"/>
    <property type="evidence" value="ECO:0007669"/>
    <property type="project" value="InterPro"/>
</dbReference>
<proteinExistence type="inferred from homology"/>
<evidence type="ECO:0000256" key="5">
    <source>
        <dbReference type="ARBA" id="ARBA00023136"/>
    </source>
</evidence>
<evidence type="ECO:0000259" key="9">
    <source>
        <dbReference type="PROSITE" id="PS50922"/>
    </source>
</evidence>
<accession>A0A9P4QLM5</accession>
<comment type="caution">
    <text evidence="10">The sequence shown here is derived from an EMBL/GenBank/DDBJ whole genome shotgun (WGS) entry which is preliminary data.</text>
</comment>
<dbReference type="Proteomes" id="UP000799444">
    <property type="component" value="Unassembled WGS sequence"/>
</dbReference>
<dbReference type="InterPro" id="IPR006634">
    <property type="entry name" value="TLC-dom"/>
</dbReference>
<keyword evidence="3 6" id="KW-0812">Transmembrane</keyword>
<comment type="subcellular location">
    <subcellularLocation>
        <location evidence="1">Membrane</location>
        <topology evidence="1">Multi-pass membrane protein</topology>
    </subcellularLocation>
</comment>
<dbReference type="Pfam" id="PF03798">
    <property type="entry name" value="TRAM_LAG1_CLN8"/>
    <property type="match status" value="1"/>
</dbReference>
<feature type="transmembrane region" description="Helical" evidence="8">
    <location>
        <begin position="68"/>
        <end position="85"/>
    </location>
</feature>
<protein>
    <submittedName>
        <fullName evidence="10">Longevity assurance proteins LAG1/LAC1</fullName>
    </submittedName>
</protein>
<feature type="transmembrane region" description="Helical" evidence="8">
    <location>
        <begin position="286"/>
        <end position="310"/>
    </location>
</feature>
<feature type="transmembrane region" description="Helical" evidence="8">
    <location>
        <begin position="115"/>
        <end position="137"/>
    </location>
</feature>
<evidence type="ECO:0000256" key="2">
    <source>
        <dbReference type="ARBA" id="ARBA00009808"/>
    </source>
</evidence>
<feature type="compositionally biased region" description="Basic and acidic residues" evidence="7">
    <location>
        <begin position="478"/>
        <end position="494"/>
    </location>
</feature>
<gene>
    <name evidence="10" type="ORF">EJ04DRAFT_528357</name>
</gene>
<evidence type="ECO:0000256" key="3">
    <source>
        <dbReference type="ARBA" id="ARBA00022692"/>
    </source>
</evidence>
<dbReference type="PROSITE" id="PS50922">
    <property type="entry name" value="TLC"/>
    <property type="match status" value="1"/>
</dbReference>
<evidence type="ECO:0000256" key="6">
    <source>
        <dbReference type="PROSITE-ProRule" id="PRU00205"/>
    </source>
</evidence>
<dbReference type="SMART" id="SM00724">
    <property type="entry name" value="TLC"/>
    <property type="match status" value="1"/>
</dbReference>
<keyword evidence="5 6" id="KW-0472">Membrane</keyword>
<evidence type="ECO:0000256" key="4">
    <source>
        <dbReference type="ARBA" id="ARBA00022989"/>
    </source>
</evidence>
<dbReference type="EMBL" id="ML996267">
    <property type="protein sequence ID" value="KAF2728769.1"/>
    <property type="molecule type" value="Genomic_DNA"/>
</dbReference>